<dbReference type="PANTHER" id="PTHR35011:SF2">
    <property type="entry name" value="2,3-DIKETO-L-GULONATE TRAP TRANSPORTER SMALL PERMEASE PROTEIN YIAM"/>
    <property type="match status" value="1"/>
</dbReference>
<proteinExistence type="inferred from homology"/>
<reference evidence="11" key="1">
    <citation type="submission" date="2022-10" db="EMBL/GenBank/DDBJ databases">
        <title>Hoeflea sp. G2-23, isolated from marine algae.</title>
        <authorList>
            <person name="Kristyanto S."/>
            <person name="Kim J.M."/>
            <person name="Jeon C.O."/>
        </authorList>
    </citation>
    <scope>NUCLEOTIDE SEQUENCE</scope>
    <source>
        <strain evidence="11">G2-23</strain>
    </source>
</reference>
<gene>
    <name evidence="11" type="ORF">OEG84_12015</name>
</gene>
<evidence type="ECO:0000256" key="9">
    <source>
        <dbReference type="RuleBase" id="RU369079"/>
    </source>
</evidence>
<evidence type="ECO:0000313" key="11">
    <source>
        <dbReference type="EMBL" id="MCY0148416.1"/>
    </source>
</evidence>
<keyword evidence="7 9" id="KW-0472">Membrane</keyword>
<accession>A0ABT3ZAY9</accession>
<dbReference type="Pfam" id="PF04290">
    <property type="entry name" value="DctQ"/>
    <property type="match status" value="1"/>
</dbReference>
<feature type="transmembrane region" description="Helical" evidence="9">
    <location>
        <begin position="166"/>
        <end position="184"/>
    </location>
</feature>
<dbReference type="Proteomes" id="UP001073227">
    <property type="component" value="Unassembled WGS sequence"/>
</dbReference>
<dbReference type="RefSeq" id="WP_267653983.1">
    <property type="nucleotide sequence ID" value="NZ_JAOVZR010000001.1"/>
</dbReference>
<evidence type="ECO:0000259" key="10">
    <source>
        <dbReference type="Pfam" id="PF04290"/>
    </source>
</evidence>
<comment type="subunit">
    <text evidence="9">The complex comprises the extracytoplasmic solute receptor protein and the two transmembrane proteins.</text>
</comment>
<feature type="transmembrane region" description="Helical" evidence="9">
    <location>
        <begin position="26"/>
        <end position="46"/>
    </location>
</feature>
<dbReference type="PANTHER" id="PTHR35011">
    <property type="entry name" value="2,3-DIKETO-L-GULONATE TRAP TRANSPORTER SMALL PERMEASE PROTEIN YIAM"/>
    <property type="match status" value="1"/>
</dbReference>
<organism evidence="11 12">
    <name type="scientific">Hoeflea algicola</name>
    <dbReference type="NCBI Taxonomy" id="2983763"/>
    <lineage>
        <taxon>Bacteria</taxon>
        <taxon>Pseudomonadati</taxon>
        <taxon>Pseudomonadota</taxon>
        <taxon>Alphaproteobacteria</taxon>
        <taxon>Hyphomicrobiales</taxon>
        <taxon>Rhizobiaceae</taxon>
        <taxon>Hoeflea</taxon>
    </lineage>
</organism>
<evidence type="ECO:0000256" key="1">
    <source>
        <dbReference type="ARBA" id="ARBA00004429"/>
    </source>
</evidence>
<evidence type="ECO:0000256" key="4">
    <source>
        <dbReference type="ARBA" id="ARBA00022519"/>
    </source>
</evidence>
<keyword evidence="6 9" id="KW-1133">Transmembrane helix</keyword>
<keyword evidence="5 9" id="KW-0812">Transmembrane</keyword>
<dbReference type="EMBL" id="JAOVZR010000001">
    <property type="protein sequence ID" value="MCY0148416.1"/>
    <property type="molecule type" value="Genomic_DNA"/>
</dbReference>
<comment type="function">
    <text evidence="9">Part of the tripartite ATP-independent periplasmic (TRAP) transport system.</text>
</comment>
<keyword evidence="3" id="KW-1003">Cell membrane</keyword>
<dbReference type="InterPro" id="IPR007387">
    <property type="entry name" value="TRAP_DctQ"/>
</dbReference>
<evidence type="ECO:0000256" key="2">
    <source>
        <dbReference type="ARBA" id="ARBA00022448"/>
    </source>
</evidence>
<comment type="caution">
    <text evidence="11">The sequence shown here is derived from an EMBL/GenBank/DDBJ whole genome shotgun (WGS) entry which is preliminary data.</text>
</comment>
<keyword evidence="12" id="KW-1185">Reference proteome</keyword>
<comment type="subcellular location">
    <subcellularLocation>
        <location evidence="1 9">Cell inner membrane</location>
        <topology evidence="1 9">Multi-pass membrane protein</topology>
    </subcellularLocation>
</comment>
<evidence type="ECO:0000256" key="8">
    <source>
        <dbReference type="ARBA" id="ARBA00038436"/>
    </source>
</evidence>
<evidence type="ECO:0000256" key="6">
    <source>
        <dbReference type="ARBA" id="ARBA00022989"/>
    </source>
</evidence>
<sequence>MGAVILVFYVAERRNPDLVTRFEENVLAVILALITIVSFVQVIARYGFNSGWTGALEFTRILFAWMILFGMSYGLKQGMHLGVDALLRLFPKRVFRFFAIFGAVCAFLYAAILIESAWLGIFGANTRGGAMVYWSKMYQIGIGLDDLRYPEWMQDSLGVKERVQRWIAYLILPIGLGLFGFRALQAIGAIWRGDRELIIAGHEAEDLVAENRNVLKD</sequence>
<feature type="domain" description="Tripartite ATP-independent periplasmic transporters DctQ component" evidence="10">
    <location>
        <begin position="34"/>
        <end position="192"/>
    </location>
</feature>
<evidence type="ECO:0000256" key="5">
    <source>
        <dbReference type="ARBA" id="ARBA00022692"/>
    </source>
</evidence>
<dbReference type="InterPro" id="IPR055348">
    <property type="entry name" value="DctQ"/>
</dbReference>
<comment type="similarity">
    <text evidence="8 9">Belongs to the TRAP transporter small permease family.</text>
</comment>
<feature type="transmembrane region" description="Helical" evidence="9">
    <location>
        <begin position="58"/>
        <end position="75"/>
    </location>
</feature>
<name>A0ABT3ZAY9_9HYPH</name>
<evidence type="ECO:0000256" key="7">
    <source>
        <dbReference type="ARBA" id="ARBA00023136"/>
    </source>
</evidence>
<evidence type="ECO:0000256" key="3">
    <source>
        <dbReference type="ARBA" id="ARBA00022475"/>
    </source>
</evidence>
<keyword evidence="4 9" id="KW-0997">Cell inner membrane</keyword>
<feature type="transmembrane region" description="Helical" evidence="9">
    <location>
        <begin position="95"/>
        <end position="121"/>
    </location>
</feature>
<evidence type="ECO:0000313" key="12">
    <source>
        <dbReference type="Proteomes" id="UP001073227"/>
    </source>
</evidence>
<keyword evidence="2 9" id="KW-0813">Transport</keyword>
<protein>
    <recommendedName>
        <fullName evidence="9">TRAP transporter small permease protein</fullName>
    </recommendedName>
</protein>